<evidence type="ECO:0000313" key="2">
    <source>
        <dbReference type="Proteomes" id="UP000659630"/>
    </source>
</evidence>
<dbReference type="InterPro" id="IPR020022">
    <property type="entry name" value="N-acetyl_sugar_amidoTrfase"/>
</dbReference>
<dbReference type="Gene3D" id="3.40.50.620">
    <property type="entry name" value="HUPs"/>
    <property type="match status" value="1"/>
</dbReference>
<dbReference type="CDD" id="cd01996">
    <property type="entry name" value="AANH_WbpG-like"/>
    <property type="match status" value="1"/>
</dbReference>
<sequence length="385" mass="44970">MSEKKMTVKKRPYQICTNCVMDTSDSKIVFDENGRCDFCGDFYENIRPNWKTGAAGEKALEEISAKIKKSGKGKKYDCIIGMSGGVDSSYLCYVAKELMGLRPLIYCVDTGWNLDIAVQNIERIIKALELDLYTEVINWEEMRDLQLAFFRSQVPYQDLPQDHAIFAGLYNYAVKNGIKYVLTGANNATECIRPPIEWVYQNDITLIKDIHRKFGKTPLATFPMCGLLKSRLYYRYLRGMKRVAPLNMIDYDKQKAQAFLYERFGWERYENKHYENVFTRFYEGYYLPHKFGYDKRRCYFSNEILTGTMMREQALEALKDLPYDEGQMQKDKEYIAQKLGVSLKEFDEIIAGENKTFADYKNSWWLIQLGTIALRAIGAENKKYR</sequence>
<dbReference type="NCBIfam" id="TIGR03573">
    <property type="entry name" value="WbuX"/>
    <property type="match status" value="1"/>
</dbReference>
<evidence type="ECO:0000313" key="1">
    <source>
        <dbReference type="EMBL" id="MBC5581179.1"/>
    </source>
</evidence>
<dbReference type="SUPFAM" id="SSF52402">
    <property type="entry name" value="Adenine nucleotide alpha hydrolases-like"/>
    <property type="match status" value="1"/>
</dbReference>
<name>A0A923I7D8_9FIRM</name>
<dbReference type="InterPro" id="IPR014729">
    <property type="entry name" value="Rossmann-like_a/b/a_fold"/>
</dbReference>
<keyword evidence="2" id="KW-1185">Reference proteome</keyword>
<comment type="caution">
    <text evidence="1">The sequence shown here is derived from an EMBL/GenBank/DDBJ whole genome shotgun (WGS) entry which is preliminary data.</text>
</comment>
<reference evidence="1" key="1">
    <citation type="submission" date="2020-08" db="EMBL/GenBank/DDBJ databases">
        <title>Genome public.</title>
        <authorList>
            <person name="Liu C."/>
            <person name="Sun Q."/>
        </authorList>
    </citation>
    <scope>NUCLEOTIDE SEQUENCE</scope>
    <source>
        <strain evidence="1">BX8</strain>
    </source>
</reference>
<organism evidence="1 2">
    <name type="scientific">Anaerofilum hominis</name>
    <dbReference type="NCBI Taxonomy" id="2763016"/>
    <lineage>
        <taxon>Bacteria</taxon>
        <taxon>Bacillati</taxon>
        <taxon>Bacillota</taxon>
        <taxon>Clostridia</taxon>
        <taxon>Eubacteriales</taxon>
        <taxon>Oscillospiraceae</taxon>
        <taxon>Anaerofilum</taxon>
    </lineage>
</organism>
<dbReference type="Proteomes" id="UP000659630">
    <property type="component" value="Unassembled WGS sequence"/>
</dbReference>
<protein>
    <submittedName>
        <fullName evidence="1">N-acetyl sugar amidotransferase</fullName>
    </submittedName>
</protein>
<gene>
    <name evidence="1" type="ORF">H8S23_06635</name>
</gene>
<dbReference type="RefSeq" id="WP_186887543.1">
    <property type="nucleotide sequence ID" value="NZ_JACONZ010000002.1"/>
</dbReference>
<dbReference type="EMBL" id="JACONZ010000002">
    <property type="protein sequence ID" value="MBC5581179.1"/>
    <property type="molecule type" value="Genomic_DNA"/>
</dbReference>
<proteinExistence type="predicted"/>
<dbReference type="AlphaFoldDB" id="A0A923I7D8"/>
<accession>A0A923I7D8</accession>